<dbReference type="GO" id="GO:0035091">
    <property type="term" value="F:phosphatidylinositol binding"/>
    <property type="evidence" value="ECO:0007669"/>
    <property type="project" value="TreeGrafter"/>
</dbReference>
<proteinExistence type="predicted"/>
<dbReference type="PANTHER" id="PTHR15629:SF2">
    <property type="entry name" value="SH3 DOMAIN-CONTAINING YSC84-LIKE PROTEIN 1"/>
    <property type="match status" value="1"/>
</dbReference>
<feature type="domain" description="Ysc84 actin-binding" evidence="1">
    <location>
        <begin position="137"/>
        <end position="262"/>
    </location>
</feature>
<reference evidence="2" key="1">
    <citation type="submission" date="2021-01" db="EMBL/GenBank/DDBJ databases">
        <authorList>
            <person name="Corre E."/>
            <person name="Pelletier E."/>
            <person name="Niang G."/>
            <person name="Scheremetjew M."/>
            <person name="Finn R."/>
            <person name="Kale V."/>
            <person name="Holt S."/>
            <person name="Cochrane G."/>
            <person name="Meng A."/>
            <person name="Brown T."/>
            <person name="Cohen L."/>
        </authorList>
    </citation>
    <scope>NUCLEOTIDE SEQUENCE</scope>
    <source>
        <strain evidence="2">RCC927</strain>
    </source>
</reference>
<dbReference type="InterPro" id="IPR051702">
    <property type="entry name" value="SH3_domain_YSC84-like"/>
</dbReference>
<dbReference type="Pfam" id="PF04366">
    <property type="entry name" value="Ysc84"/>
    <property type="match status" value="1"/>
</dbReference>
<dbReference type="EMBL" id="HBHY01010358">
    <property type="protein sequence ID" value="CAE0137995.1"/>
    <property type="molecule type" value="Transcribed_RNA"/>
</dbReference>
<organism evidence="2">
    <name type="scientific">Prasinoderma singulare</name>
    <dbReference type="NCBI Taxonomy" id="676789"/>
    <lineage>
        <taxon>Eukaryota</taxon>
        <taxon>Viridiplantae</taxon>
        <taxon>Prasinodermophyta</taxon>
        <taxon>Prasinodermophyceae</taxon>
        <taxon>Prasinodermales</taxon>
        <taxon>Prasinodermaceae</taxon>
        <taxon>Prasinoderma</taxon>
    </lineage>
</organism>
<name>A0A7S3BL33_9VIRI</name>
<evidence type="ECO:0000259" key="1">
    <source>
        <dbReference type="Pfam" id="PF04366"/>
    </source>
</evidence>
<sequence length="267" mass="28297">MLLLIVVVYGQSSAVRKLPQRAAPQAVRPATRDVRRATRCDTRGARGKMSASAVRSEFGLAEGLRQATALLEQLTSSAGDRDCQVPPWVLKEARGVAFLFTYKVGVFASVSGGTGVVMRRLPGSNAWGPPVAIGLGGGGGGLDFGVNKTQQLVVLRSDEAVEAFMKPSAKLSIGLNIAAGPVGRQIEEAGHISKDKAVNAFTYALTQGIFAGVGVQGMFVKERDEENRRFYGLDAKQAAVELSKTRRHCPEAATKLQSALDAIASKK</sequence>
<evidence type="ECO:0000313" key="2">
    <source>
        <dbReference type="EMBL" id="CAE0137995.1"/>
    </source>
</evidence>
<gene>
    <name evidence="2" type="ORF">PSIN1315_LOCUS6689</name>
</gene>
<accession>A0A7S3BL33</accession>
<dbReference type="CDD" id="cd11524">
    <property type="entry name" value="SYLF"/>
    <property type="match status" value="1"/>
</dbReference>
<protein>
    <recommendedName>
        <fullName evidence="1">Ysc84 actin-binding domain-containing protein</fullName>
    </recommendedName>
</protein>
<dbReference type="InterPro" id="IPR007461">
    <property type="entry name" value="Ysc84_actin-binding"/>
</dbReference>
<dbReference type="AlphaFoldDB" id="A0A7S3BL33"/>
<dbReference type="PANTHER" id="PTHR15629">
    <property type="entry name" value="SH3YL1 PROTEIN"/>
    <property type="match status" value="1"/>
</dbReference>